<evidence type="ECO:0000256" key="2">
    <source>
        <dbReference type="SAM" id="SignalP"/>
    </source>
</evidence>
<feature type="compositionally biased region" description="Low complexity" evidence="1">
    <location>
        <begin position="90"/>
        <end position="111"/>
    </location>
</feature>
<accession>A0A9P0W0V8</accession>
<gene>
    <name evidence="3" type="ORF">CLIB1423_26S00232</name>
</gene>
<organism evidence="3 4">
    <name type="scientific">[Candida] railenensis</name>
    <dbReference type="NCBI Taxonomy" id="45579"/>
    <lineage>
        <taxon>Eukaryota</taxon>
        <taxon>Fungi</taxon>
        <taxon>Dikarya</taxon>
        <taxon>Ascomycota</taxon>
        <taxon>Saccharomycotina</taxon>
        <taxon>Pichiomycetes</taxon>
        <taxon>Debaryomycetaceae</taxon>
        <taxon>Kurtzmaniella</taxon>
    </lineage>
</organism>
<feature type="signal peptide" evidence="2">
    <location>
        <begin position="1"/>
        <end position="19"/>
    </location>
</feature>
<evidence type="ECO:0000313" key="4">
    <source>
        <dbReference type="Proteomes" id="UP000837801"/>
    </source>
</evidence>
<dbReference type="Proteomes" id="UP000837801">
    <property type="component" value="Unassembled WGS sequence"/>
</dbReference>
<comment type="caution">
    <text evidence="3">The sequence shown here is derived from an EMBL/GenBank/DDBJ whole genome shotgun (WGS) entry which is preliminary data.</text>
</comment>
<dbReference type="EMBL" id="CAKXYY010000026">
    <property type="protein sequence ID" value="CAH2355412.1"/>
    <property type="molecule type" value="Genomic_DNA"/>
</dbReference>
<keyword evidence="2" id="KW-0732">Signal</keyword>
<keyword evidence="4" id="KW-1185">Reference proteome</keyword>
<feature type="region of interest" description="Disordered" evidence="1">
    <location>
        <begin position="90"/>
        <end position="123"/>
    </location>
</feature>
<name>A0A9P0W0V8_9ASCO</name>
<evidence type="ECO:0000313" key="3">
    <source>
        <dbReference type="EMBL" id="CAH2355412.1"/>
    </source>
</evidence>
<dbReference type="AlphaFoldDB" id="A0A9P0W0V8"/>
<proteinExistence type="predicted"/>
<evidence type="ECO:0000256" key="1">
    <source>
        <dbReference type="SAM" id="MobiDB-lite"/>
    </source>
</evidence>
<reference evidence="3" key="1">
    <citation type="submission" date="2022-03" db="EMBL/GenBank/DDBJ databases">
        <authorList>
            <person name="Legras J.-L."/>
            <person name="Devillers H."/>
            <person name="Grondin C."/>
        </authorList>
    </citation>
    <scope>NUCLEOTIDE SEQUENCE</scope>
    <source>
        <strain evidence="3">CLIB 1423</strain>
    </source>
</reference>
<sequence>MRSLIFVLFLAFAFVFVAAAPVEQQQVRRYYADESINSVSFEKREDDFEVDADVAKRGLLDFFASAGSTVSTNFLNLFKSYFNWGGSVSAGSGSTSTSTGTTTTTTTATTTDDCDDDEDTPVPQSTITAVTCPHWWSCL</sequence>
<feature type="chain" id="PRO_5040387628" evidence="2">
    <location>
        <begin position="20"/>
        <end position="139"/>
    </location>
</feature>
<protein>
    <submittedName>
        <fullName evidence="3">Uncharacterized protein</fullName>
    </submittedName>
</protein>